<feature type="domain" description="Bromo" evidence="3">
    <location>
        <begin position="55"/>
        <end position="128"/>
    </location>
</feature>
<dbReference type="GO" id="GO:0006355">
    <property type="term" value="P:regulation of DNA-templated transcription"/>
    <property type="evidence" value="ECO:0007669"/>
    <property type="project" value="TreeGrafter"/>
</dbReference>
<dbReference type="GO" id="GO:0005634">
    <property type="term" value="C:nucleus"/>
    <property type="evidence" value="ECO:0007669"/>
    <property type="project" value="TreeGrafter"/>
</dbReference>
<dbReference type="InterPro" id="IPR050935">
    <property type="entry name" value="Bromo_chromatin_reader"/>
</dbReference>
<accession>S9VQE9</accession>
<dbReference type="PROSITE" id="PS50014">
    <property type="entry name" value="BROMODOMAIN_2"/>
    <property type="match status" value="1"/>
</dbReference>
<dbReference type="AlphaFoldDB" id="S9VQE9"/>
<dbReference type="VEuPathDB" id="TriTrypDB:ADEAN_000027000"/>
<organism evidence="4 5">
    <name type="scientific">Angomonas deanei</name>
    <dbReference type="NCBI Taxonomy" id="59799"/>
    <lineage>
        <taxon>Eukaryota</taxon>
        <taxon>Discoba</taxon>
        <taxon>Euglenozoa</taxon>
        <taxon>Kinetoplastea</taxon>
        <taxon>Metakinetoplastina</taxon>
        <taxon>Trypanosomatida</taxon>
        <taxon>Trypanosomatidae</taxon>
        <taxon>Strigomonadinae</taxon>
        <taxon>Angomonas</taxon>
    </lineage>
</organism>
<evidence type="ECO:0000313" key="4">
    <source>
        <dbReference type="EMBL" id="CAD2212858.1"/>
    </source>
</evidence>
<gene>
    <name evidence="4" type="ORF">ADEAN_000027000</name>
</gene>
<dbReference type="Gene3D" id="1.20.920.10">
    <property type="entry name" value="Bromodomain-like"/>
    <property type="match status" value="1"/>
</dbReference>
<dbReference type="InterPro" id="IPR036427">
    <property type="entry name" value="Bromodomain-like_sf"/>
</dbReference>
<evidence type="ECO:0000256" key="1">
    <source>
        <dbReference type="ARBA" id="ARBA00023117"/>
    </source>
</evidence>
<dbReference type="GO" id="GO:0000785">
    <property type="term" value="C:chromatin"/>
    <property type="evidence" value="ECO:0007669"/>
    <property type="project" value="TreeGrafter"/>
</dbReference>
<dbReference type="SUPFAM" id="SSF47370">
    <property type="entry name" value="Bromodomain"/>
    <property type="match status" value="1"/>
</dbReference>
<keyword evidence="5" id="KW-1185">Reference proteome</keyword>
<protein>
    <submittedName>
        <fullName evidence="4">Bromodomain, putative</fullName>
    </submittedName>
</protein>
<dbReference type="SMART" id="SM00297">
    <property type="entry name" value="BROMO"/>
    <property type="match status" value="1"/>
</dbReference>
<dbReference type="EMBL" id="LR877145">
    <property type="protein sequence ID" value="CAD2212858.1"/>
    <property type="molecule type" value="Genomic_DNA"/>
</dbReference>
<dbReference type="InterPro" id="IPR001487">
    <property type="entry name" value="Bromodomain"/>
</dbReference>
<proteinExistence type="predicted"/>
<evidence type="ECO:0000259" key="3">
    <source>
        <dbReference type="PROSITE" id="PS50014"/>
    </source>
</evidence>
<reference evidence="4 5" key="1">
    <citation type="submission" date="2020-08" db="EMBL/GenBank/DDBJ databases">
        <authorList>
            <person name="Newling K."/>
            <person name="Davey J."/>
            <person name="Forrester S."/>
        </authorList>
    </citation>
    <scope>NUCLEOTIDE SEQUENCE [LARGE SCALE GENOMIC DNA]</scope>
    <source>
        <strain evidence="5">Crithidia deanei Carvalho (ATCC PRA-265)</strain>
    </source>
</reference>
<dbReference type="Proteomes" id="UP000515908">
    <property type="component" value="Chromosome 01"/>
</dbReference>
<dbReference type="GO" id="GO:0006338">
    <property type="term" value="P:chromatin remodeling"/>
    <property type="evidence" value="ECO:0007669"/>
    <property type="project" value="TreeGrafter"/>
</dbReference>
<evidence type="ECO:0000256" key="2">
    <source>
        <dbReference type="PROSITE-ProRule" id="PRU00035"/>
    </source>
</evidence>
<dbReference type="PRINTS" id="PR00503">
    <property type="entry name" value="BROMODOMAIN"/>
</dbReference>
<evidence type="ECO:0000313" key="5">
    <source>
        <dbReference type="Proteomes" id="UP000515908"/>
    </source>
</evidence>
<sequence length="216" mass="24886">MAEQGVERIDQLIRYIDCALTHPRPLPVGKHEYNPSLHTVPEVRDLYHCLYKLYSEESSSVQFREPVNALELNIYRYYDVVKTPVSLRTVLDRIAGGQVYSNAAQVMSDVAQIWENCRLFNGNDHSLTKEARRCEEALERIRHDYAEDSIASEEDIEWLGNTAASWSDDRLLEFINNYLKKEEPSLITDDSLDMAGLKVKHIKAIRSFVERNAPKA</sequence>
<dbReference type="Pfam" id="PF00439">
    <property type="entry name" value="Bromodomain"/>
    <property type="match status" value="1"/>
</dbReference>
<dbReference type="PANTHER" id="PTHR22880:SF225">
    <property type="entry name" value="BROMODOMAIN-CONTAINING PROTEIN BET-1-RELATED"/>
    <property type="match status" value="1"/>
</dbReference>
<keyword evidence="1 2" id="KW-0103">Bromodomain</keyword>
<dbReference type="PANTHER" id="PTHR22880">
    <property type="entry name" value="FALZ-RELATED BROMODOMAIN-CONTAINING PROTEINS"/>
    <property type="match status" value="1"/>
</dbReference>
<dbReference type="OrthoDB" id="21449at2759"/>
<name>S9VQE9_9TRYP</name>